<evidence type="ECO:0000256" key="2">
    <source>
        <dbReference type="ARBA" id="ARBA00022801"/>
    </source>
</evidence>
<evidence type="ECO:0000313" key="6">
    <source>
        <dbReference type="EMBL" id="VYS59156.1"/>
    </source>
</evidence>
<dbReference type="PANTHER" id="PTHR31707">
    <property type="entry name" value="PECTINESTERASE"/>
    <property type="match status" value="1"/>
</dbReference>
<dbReference type="GO" id="GO:0030599">
    <property type="term" value="F:pectinesterase activity"/>
    <property type="evidence" value="ECO:0007669"/>
    <property type="project" value="InterPro"/>
</dbReference>
<comment type="pathway">
    <text evidence="1">Glycan metabolism; pectin degradation; 2-dehydro-3-deoxy-D-gluconate from pectin: step 1/5.</text>
</comment>
<dbReference type="AlphaFoldDB" id="A0A5S9XIX8"/>
<dbReference type="UniPathway" id="UPA00545">
    <property type="reaction ID" value="UER00823"/>
</dbReference>
<dbReference type="InterPro" id="IPR000070">
    <property type="entry name" value="Pectinesterase_cat"/>
</dbReference>
<dbReference type="ExpressionAtlas" id="A0A5S9XIX8">
    <property type="expression patterns" value="baseline and differential"/>
</dbReference>
<evidence type="ECO:0000313" key="8">
    <source>
        <dbReference type="Proteomes" id="UP000434276"/>
    </source>
</evidence>
<protein>
    <recommendedName>
        <fullName evidence="4">Pectinesterase catalytic domain-containing protein</fullName>
    </recommendedName>
</protein>
<accession>A0A654FC56</accession>
<keyword evidence="2" id="KW-0378">Hydrolase</keyword>
<feature type="domain" description="Pectinesterase catalytic" evidence="4">
    <location>
        <begin position="144"/>
        <end position="197"/>
    </location>
</feature>
<accession>A0A5S9XIX8</accession>
<dbReference type="GO" id="GO:0042545">
    <property type="term" value="P:cell wall modification"/>
    <property type="evidence" value="ECO:0007669"/>
    <property type="project" value="InterPro"/>
</dbReference>
<dbReference type="EMBL" id="CACSHJ010000089">
    <property type="protein sequence ID" value="CAA0384293.1"/>
    <property type="molecule type" value="Genomic_DNA"/>
</dbReference>
<evidence type="ECO:0000313" key="7">
    <source>
        <dbReference type="Proteomes" id="UP000426265"/>
    </source>
</evidence>
<evidence type="ECO:0000256" key="1">
    <source>
        <dbReference type="ARBA" id="ARBA00005184"/>
    </source>
</evidence>
<dbReference type="Proteomes" id="UP000434276">
    <property type="component" value="Unassembled WGS sequence"/>
</dbReference>
<evidence type="ECO:0000256" key="3">
    <source>
        <dbReference type="ARBA" id="ARBA00023085"/>
    </source>
</evidence>
<dbReference type="Pfam" id="PF01095">
    <property type="entry name" value="Pectinesterase"/>
    <property type="match status" value="1"/>
</dbReference>
<gene>
    <name evidence="6" type="ORF">AN1_LOCUS14598</name>
    <name evidence="5" type="ORF">C24_LOCUS14483</name>
</gene>
<proteinExistence type="predicted"/>
<dbReference type="InterPro" id="IPR012334">
    <property type="entry name" value="Pectin_lyas_fold"/>
</dbReference>
<dbReference type="EMBL" id="CACRSJ010000106">
    <property type="protein sequence ID" value="VYS59156.1"/>
    <property type="molecule type" value="Genomic_DNA"/>
</dbReference>
<sequence length="201" mass="23430">MTSYYVEEEETNLEMCLNDNYEEWWHEDHGSKSPLTRDISFLGKENYVKQGEVLEYKGATMKEYNCQRLPRHEEKLDNHTLLYRGPKASRQAKPRHKFFHTNPRVVQEVLQEVTQRTSMWGKPYPRDRRDYLAERDSRISNLRGGELTVDGSAFMAQDLCILNTAGPEKRQAVALRISADATVVYRCRINAYQDTLCCSVS</sequence>
<evidence type="ECO:0000313" key="5">
    <source>
        <dbReference type="EMBL" id="CAA0384293.1"/>
    </source>
</evidence>
<dbReference type="SUPFAM" id="SSF51126">
    <property type="entry name" value="Pectin lyase-like"/>
    <property type="match status" value="1"/>
</dbReference>
<dbReference type="GO" id="GO:0045490">
    <property type="term" value="P:pectin catabolic process"/>
    <property type="evidence" value="ECO:0007669"/>
    <property type="project" value="UniProtKB-UniPathway"/>
</dbReference>
<organism evidence="5 8">
    <name type="scientific">Arabidopsis thaliana</name>
    <name type="common">Mouse-ear cress</name>
    <dbReference type="NCBI Taxonomy" id="3702"/>
    <lineage>
        <taxon>Eukaryota</taxon>
        <taxon>Viridiplantae</taxon>
        <taxon>Streptophyta</taxon>
        <taxon>Embryophyta</taxon>
        <taxon>Tracheophyta</taxon>
        <taxon>Spermatophyta</taxon>
        <taxon>Magnoliopsida</taxon>
        <taxon>eudicotyledons</taxon>
        <taxon>Gunneridae</taxon>
        <taxon>Pentapetalae</taxon>
        <taxon>rosids</taxon>
        <taxon>malvids</taxon>
        <taxon>Brassicales</taxon>
        <taxon>Brassicaceae</taxon>
        <taxon>Camelineae</taxon>
        <taxon>Arabidopsis</taxon>
    </lineage>
</organism>
<reference evidence="5 8" key="1">
    <citation type="submission" date="2019-12" db="EMBL/GenBank/DDBJ databases">
        <authorList>
            <person name="Jiao W.-B."/>
            <person name="Schneeberger K."/>
        </authorList>
    </citation>
    <scope>NUCLEOTIDE SEQUENCE [LARGE SCALE GENOMIC DNA]</scope>
    <source>
        <strain evidence="7">cv. An-1</strain>
        <strain evidence="8">cv. C24</strain>
    </source>
</reference>
<dbReference type="Proteomes" id="UP000426265">
    <property type="component" value="Unassembled WGS sequence"/>
</dbReference>
<dbReference type="OrthoDB" id="2019149at2759"/>
<dbReference type="InterPro" id="IPR011050">
    <property type="entry name" value="Pectin_lyase_fold/virulence"/>
</dbReference>
<name>A0A5S9XIX8_ARATH</name>
<evidence type="ECO:0000259" key="4">
    <source>
        <dbReference type="Pfam" id="PF01095"/>
    </source>
</evidence>
<dbReference type="Gene3D" id="2.160.20.10">
    <property type="entry name" value="Single-stranded right-handed beta-helix, Pectin lyase-like"/>
    <property type="match status" value="1"/>
</dbReference>
<keyword evidence="3" id="KW-0063">Aspartyl esterase</keyword>